<feature type="transmembrane region" description="Helical" evidence="2">
    <location>
        <begin position="12"/>
        <end position="29"/>
    </location>
</feature>
<proteinExistence type="predicted"/>
<accession>A0A1H6LEA1</accession>
<evidence type="ECO:0000256" key="2">
    <source>
        <dbReference type="SAM" id="Phobius"/>
    </source>
</evidence>
<feature type="transmembrane region" description="Helical" evidence="2">
    <location>
        <begin position="68"/>
        <end position="91"/>
    </location>
</feature>
<evidence type="ECO:0000313" key="4">
    <source>
        <dbReference type="Proteomes" id="UP000183190"/>
    </source>
</evidence>
<reference evidence="3 4" key="1">
    <citation type="submission" date="2016-10" db="EMBL/GenBank/DDBJ databases">
        <authorList>
            <person name="de Groot N.N."/>
        </authorList>
    </citation>
    <scope>NUCLEOTIDE SEQUENCE [LARGE SCALE GENOMIC DNA]</scope>
    <source>
        <strain evidence="3 4">YAD2003</strain>
    </source>
</reference>
<dbReference type="RefSeq" id="WP_081348287.1">
    <property type="nucleotide sequence ID" value="NZ_FNWV01000015.1"/>
</dbReference>
<dbReference type="EMBL" id="FNWV01000015">
    <property type="protein sequence ID" value="SEH82777.1"/>
    <property type="molecule type" value="Genomic_DNA"/>
</dbReference>
<keyword evidence="1" id="KW-0175">Coiled coil</keyword>
<keyword evidence="2" id="KW-0812">Transmembrane</keyword>
<feature type="coiled-coil region" evidence="1">
    <location>
        <begin position="209"/>
        <end position="243"/>
    </location>
</feature>
<sequence>MNETALMLYKTASFFVIYAFFGWCLEVVYQAVEHGKFINRGFLNGPYCPIYGFGVIIVYNALEPLKENILILYFGAVFLTTALELITGFLLEKIFAQKWWDYSHEHFNFKGYICLKFSLLWGVACLITVRIIQPMVNKFVDKLPHFIGVPVLIVFFIGFTSDLIITVLAIIHIKKKLKLLDGISDEMRKISDKTGERIFDSVEYVMEMKNSLDEKTSEQRKKLNELAQKYAKLREEKSFTISRLSKAFPKLTIYQPKRFKEQLNELRNNLRK</sequence>
<keyword evidence="2" id="KW-1133">Transmembrane helix</keyword>
<dbReference type="Pfam" id="PF06541">
    <property type="entry name" value="ABC_trans_CmpB"/>
    <property type="match status" value="1"/>
</dbReference>
<feature type="transmembrane region" description="Helical" evidence="2">
    <location>
        <begin position="41"/>
        <end position="62"/>
    </location>
</feature>
<evidence type="ECO:0000313" key="3">
    <source>
        <dbReference type="EMBL" id="SEH82777.1"/>
    </source>
</evidence>
<feature type="transmembrane region" description="Helical" evidence="2">
    <location>
        <begin position="112"/>
        <end position="133"/>
    </location>
</feature>
<dbReference type="InterPro" id="IPR010540">
    <property type="entry name" value="CmpB_TMEM229"/>
</dbReference>
<protein>
    <submittedName>
        <fullName evidence="3">Uncharacterized membrane protein</fullName>
    </submittedName>
</protein>
<feature type="transmembrane region" description="Helical" evidence="2">
    <location>
        <begin position="145"/>
        <end position="171"/>
    </location>
</feature>
<dbReference type="AlphaFoldDB" id="A0A1H6LEA1"/>
<gene>
    <name evidence="3" type="ORF">SAMN02910265_02913</name>
</gene>
<evidence type="ECO:0000256" key="1">
    <source>
        <dbReference type="SAM" id="Coils"/>
    </source>
</evidence>
<organism evidence="3 4">
    <name type="scientific">Ruminococcus flavefaciens</name>
    <dbReference type="NCBI Taxonomy" id="1265"/>
    <lineage>
        <taxon>Bacteria</taxon>
        <taxon>Bacillati</taxon>
        <taxon>Bacillota</taxon>
        <taxon>Clostridia</taxon>
        <taxon>Eubacteriales</taxon>
        <taxon>Oscillospiraceae</taxon>
        <taxon>Ruminococcus</taxon>
    </lineage>
</organism>
<dbReference type="OrthoDB" id="9789229at2"/>
<name>A0A1H6LEA1_RUMFL</name>
<dbReference type="Proteomes" id="UP000183190">
    <property type="component" value="Unassembled WGS sequence"/>
</dbReference>
<keyword evidence="2" id="KW-0472">Membrane</keyword>